<dbReference type="InterPro" id="IPR005151">
    <property type="entry name" value="Tail-specific_protease"/>
</dbReference>
<dbReference type="Gene3D" id="2.30.42.10">
    <property type="match status" value="1"/>
</dbReference>
<dbReference type="Pfam" id="PF22694">
    <property type="entry name" value="CtpB_N-like"/>
    <property type="match status" value="1"/>
</dbReference>
<proteinExistence type="inferred from homology"/>
<gene>
    <name evidence="7" type="ORF">A2482_00550</name>
</gene>
<evidence type="ECO:0000256" key="4">
    <source>
        <dbReference type="ARBA" id="ARBA00022825"/>
    </source>
</evidence>
<dbReference type="InterPro" id="IPR036034">
    <property type="entry name" value="PDZ_sf"/>
</dbReference>
<dbReference type="PROSITE" id="PS50106">
    <property type="entry name" value="PDZ"/>
    <property type="match status" value="1"/>
</dbReference>
<keyword evidence="3 5" id="KW-0378">Hydrolase</keyword>
<comment type="similarity">
    <text evidence="1 5">Belongs to the peptidase S41A family.</text>
</comment>
<dbReference type="GO" id="GO:0004175">
    <property type="term" value="F:endopeptidase activity"/>
    <property type="evidence" value="ECO:0007669"/>
    <property type="project" value="TreeGrafter"/>
</dbReference>
<dbReference type="GO" id="GO:0007165">
    <property type="term" value="P:signal transduction"/>
    <property type="evidence" value="ECO:0007669"/>
    <property type="project" value="TreeGrafter"/>
</dbReference>
<keyword evidence="4 5" id="KW-0720">Serine protease</keyword>
<dbReference type="FunFam" id="2.30.42.10:FF:000063">
    <property type="entry name" value="Peptidase, S41 family"/>
    <property type="match status" value="1"/>
</dbReference>
<evidence type="ECO:0000256" key="3">
    <source>
        <dbReference type="ARBA" id="ARBA00022801"/>
    </source>
</evidence>
<keyword evidence="2 5" id="KW-0645">Protease</keyword>
<dbReference type="Pfam" id="PF03572">
    <property type="entry name" value="Peptidase_S41"/>
    <property type="match status" value="1"/>
</dbReference>
<dbReference type="InterPro" id="IPR055210">
    <property type="entry name" value="CtpA/B_N"/>
</dbReference>
<dbReference type="Pfam" id="PF17820">
    <property type="entry name" value="PDZ_6"/>
    <property type="match status" value="1"/>
</dbReference>
<dbReference type="PANTHER" id="PTHR32060:SF30">
    <property type="entry name" value="CARBOXY-TERMINAL PROCESSING PROTEASE CTPA"/>
    <property type="match status" value="1"/>
</dbReference>
<name>A0A1F5T8F5_9BACT</name>
<sequence>MLVCFFFFTFGLVVGKIGAGKLSFNVNPDLYAETELSAAFNNTLFKQVWTIIQDDYVDKGKLVDKDLFYGALAGFVNGVGDPYTVFLDPETTKDFEDQISGQFQGIGAEIDMRDGVIIIVAPLPDTPAARAGLQPQDKIFAVDGKEVFGMSVDDVVRLIRGEKGTIVKLLIASGEEDPREVSIMREVIEIKSVKWTFRDDGIAYVKINAFNEDTNALFDKFIKEAKTKELKGLILDLRNNPGGLLDASLQISANWLKKKLILVEKFGDGNEMKYDSDNNAPLENYKTVVLVNQGSASASEIVAGALQDNKAATIIGKKTFGKGSVQTLKKLPDGSSVKITIAKWLTPSGRSISDEGVSPDVVVEITKKDVDDKKDPQLEKAVELLK</sequence>
<dbReference type="GO" id="GO:0030288">
    <property type="term" value="C:outer membrane-bounded periplasmic space"/>
    <property type="evidence" value="ECO:0007669"/>
    <property type="project" value="TreeGrafter"/>
</dbReference>
<dbReference type="SUPFAM" id="SSF50156">
    <property type="entry name" value="PDZ domain-like"/>
    <property type="match status" value="1"/>
</dbReference>
<dbReference type="SUPFAM" id="SSF52096">
    <property type="entry name" value="ClpP/crotonase"/>
    <property type="match status" value="1"/>
</dbReference>
<dbReference type="SMART" id="SM00228">
    <property type="entry name" value="PDZ"/>
    <property type="match status" value="1"/>
</dbReference>
<dbReference type="Proteomes" id="UP000178656">
    <property type="component" value="Unassembled WGS sequence"/>
</dbReference>
<dbReference type="GO" id="GO:0008236">
    <property type="term" value="F:serine-type peptidase activity"/>
    <property type="evidence" value="ECO:0007669"/>
    <property type="project" value="UniProtKB-KW"/>
</dbReference>
<dbReference type="CDD" id="cd07560">
    <property type="entry name" value="Peptidase_S41_CPP"/>
    <property type="match status" value="1"/>
</dbReference>
<dbReference type="Gene3D" id="3.90.226.10">
    <property type="entry name" value="2-enoyl-CoA Hydratase, Chain A, domain 1"/>
    <property type="match status" value="1"/>
</dbReference>
<dbReference type="SMART" id="SM00245">
    <property type="entry name" value="TSPc"/>
    <property type="match status" value="1"/>
</dbReference>
<dbReference type="InterPro" id="IPR004447">
    <property type="entry name" value="Peptidase_S41A"/>
</dbReference>
<evidence type="ECO:0000256" key="1">
    <source>
        <dbReference type="ARBA" id="ARBA00009179"/>
    </source>
</evidence>
<dbReference type="Gene3D" id="3.30.750.44">
    <property type="match status" value="1"/>
</dbReference>
<evidence type="ECO:0000256" key="5">
    <source>
        <dbReference type="RuleBase" id="RU004404"/>
    </source>
</evidence>
<dbReference type="GO" id="GO:0006508">
    <property type="term" value="P:proteolysis"/>
    <property type="evidence" value="ECO:0007669"/>
    <property type="project" value="UniProtKB-KW"/>
</dbReference>
<evidence type="ECO:0000256" key="2">
    <source>
        <dbReference type="ARBA" id="ARBA00022670"/>
    </source>
</evidence>
<dbReference type="AlphaFoldDB" id="A0A1F5T8F5"/>
<organism evidence="7 8">
    <name type="scientific">Candidatus Falkowbacteria bacterium RIFOXYC2_FULL_48_21</name>
    <dbReference type="NCBI Taxonomy" id="1798005"/>
    <lineage>
        <taxon>Bacteria</taxon>
        <taxon>Candidatus Falkowiibacteriota</taxon>
    </lineage>
</organism>
<dbReference type="NCBIfam" id="TIGR00225">
    <property type="entry name" value="prc"/>
    <property type="match status" value="1"/>
</dbReference>
<dbReference type="InterPro" id="IPR001478">
    <property type="entry name" value="PDZ"/>
</dbReference>
<dbReference type="InterPro" id="IPR041489">
    <property type="entry name" value="PDZ_6"/>
</dbReference>
<comment type="caution">
    <text evidence="7">The sequence shown here is derived from an EMBL/GenBank/DDBJ whole genome shotgun (WGS) entry which is preliminary data.</text>
</comment>
<protein>
    <recommendedName>
        <fullName evidence="6">PDZ domain-containing protein</fullName>
    </recommendedName>
</protein>
<dbReference type="CDD" id="cd06782">
    <property type="entry name" value="cpPDZ_CPP-like"/>
    <property type="match status" value="1"/>
</dbReference>
<accession>A0A1F5T8F5</accession>
<dbReference type="InterPro" id="IPR029045">
    <property type="entry name" value="ClpP/crotonase-like_dom_sf"/>
</dbReference>
<evidence type="ECO:0000313" key="7">
    <source>
        <dbReference type="EMBL" id="OGF35209.1"/>
    </source>
</evidence>
<evidence type="ECO:0000259" key="6">
    <source>
        <dbReference type="PROSITE" id="PS50106"/>
    </source>
</evidence>
<reference evidence="7 8" key="1">
    <citation type="journal article" date="2016" name="Nat. Commun.">
        <title>Thousands of microbial genomes shed light on interconnected biogeochemical processes in an aquifer system.</title>
        <authorList>
            <person name="Anantharaman K."/>
            <person name="Brown C.T."/>
            <person name="Hug L.A."/>
            <person name="Sharon I."/>
            <person name="Castelle C.J."/>
            <person name="Probst A.J."/>
            <person name="Thomas B.C."/>
            <person name="Singh A."/>
            <person name="Wilkins M.J."/>
            <person name="Karaoz U."/>
            <person name="Brodie E.L."/>
            <person name="Williams K.H."/>
            <person name="Hubbard S.S."/>
            <person name="Banfield J.F."/>
        </authorList>
    </citation>
    <scope>NUCLEOTIDE SEQUENCE [LARGE SCALE GENOMIC DNA]</scope>
</reference>
<feature type="domain" description="PDZ" evidence="6">
    <location>
        <begin position="92"/>
        <end position="174"/>
    </location>
</feature>
<dbReference type="EMBL" id="MFGM01000054">
    <property type="protein sequence ID" value="OGF35209.1"/>
    <property type="molecule type" value="Genomic_DNA"/>
</dbReference>
<evidence type="ECO:0000313" key="8">
    <source>
        <dbReference type="Proteomes" id="UP000178656"/>
    </source>
</evidence>
<dbReference type="PANTHER" id="PTHR32060">
    <property type="entry name" value="TAIL-SPECIFIC PROTEASE"/>
    <property type="match status" value="1"/>
</dbReference>